<evidence type="ECO:0000313" key="3">
    <source>
        <dbReference type="Proteomes" id="UP000289152"/>
    </source>
</evidence>
<feature type="region of interest" description="Disordered" evidence="1">
    <location>
        <begin position="196"/>
        <end position="278"/>
    </location>
</feature>
<evidence type="ECO:0000313" key="2">
    <source>
        <dbReference type="EMBL" id="RXK36014.1"/>
    </source>
</evidence>
<reference evidence="2 3" key="1">
    <citation type="submission" date="2016-06" db="EMBL/GenBank/DDBJ databases">
        <title>Evolution of pathogenesis and genome organization in the Tremellales.</title>
        <authorList>
            <person name="Cuomo C."/>
            <person name="Litvintseva A."/>
            <person name="Heitman J."/>
            <person name="Chen Y."/>
            <person name="Sun S."/>
            <person name="Springer D."/>
            <person name="Dromer F."/>
            <person name="Young S."/>
            <person name="Zeng Q."/>
            <person name="Chapman S."/>
            <person name="Gujja S."/>
            <person name="Saif S."/>
            <person name="Birren B."/>
        </authorList>
    </citation>
    <scope>NUCLEOTIDE SEQUENCE [LARGE SCALE GENOMIC DNA]</scope>
    <source>
        <strain evidence="2 3">ATCC 28783</strain>
    </source>
</reference>
<keyword evidence="3" id="KW-1185">Reference proteome</keyword>
<sequence length="278" mass="31956">MPQQPLQLPFPSPTLADLEETMWPRDREDNSDHSPFFLPGIGYGFRHPSESLIRYWPQNALMYGFEEFYPQPQQPLHPKNHCLQLPYLNNGKDKVKPEEVVYPAFMYKHAHMPRCRRTQTIFVTWQIEPTTKEAILGPCWGCLRRPASRPCLVEGARIRPYKFGVPHRPVMRVYHADGRPHQYGPQNSPDIQNATREEFERASTSHSPSAALGRPKTPLGPNRIQLGRSRPNWRPRSSNTSGTSENGNTDERSQIGTQEESEIEFNQAMQESLTRAAK</sequence>
<organism evidence="2 3">
    <name type="scientific">Tremella mesenterica</name>
    <name type="common">Jelly fungus</name>
    <dbReference type="NCBI Taxonomy" id="5217"/>
    <lineage>
        <taxon>Eukaryota</taxon>
        <taxon>Fungi</taxon>
        <taxon>Dikarya</taxon>
        <taxon>Basidiomycota</taxon>
        <taxon>Agaricomycotina</taxon>
        <taxon>Tremellomycetes</taxon>
        <taxon>Tremellales</taxon>
        <taxon>Tremellaceae</taxon>
        <taxon>Tremella</taxon>
    </lineage>
</organism>
<dbReference type="VEuPathDB" id="FungiDB:TREMEDRAFT_60826"/>
<evidence type="ECO:0000256" key="1">
    <source>
        <dbReference type="SAM" id="MobiDB-lite"/>
    </source>
</evidence>
<accession>A0A4Q1BDM3</accession>
<dbReference type="AlphaFoldDB" id="A0A4Q1BDM3"/>
<comment type="caution">
    <text evidence="2">The sequence shown here is derived from an EMBL/GenBank/DDBJ whole genome shotgun (WGS) entry which is preliminary data.</text>
</comment>
<proteinExistence type="predicted"/>
<feature type="compositionally biased region" description="Polar residues" evidence="1">
    <location>
        <begin position="267"/>
        <end position="278"/>
    </location>
</feature>
<dbReference type="Proteomes" id="UP000289152">
    <property type="component" value="Unassembled WGS sequence"/>
</dbReference>
<dbReference type="InParanoid" id="A0A4Q1BDM3"/>
<protein>
    <submittedName>
        <fullName evidence="2">Uncharacterized protein</fullName>
    </submittedName>
</protein>
<dbReference type="EMBL" id="SDIL01000112">
    <property type="protein sequence ID" value="RXK36014.1"/>
    <property type="molecule type" value="Genomic_DNA"/>
</dbReference>
<name>A0A4Q1BDM3_TREME</name>
<gene>
    <name evidence="2" type="ORF">M231_06728</name>
</gene>
<feature type="compositionally biased region" description="Low complexity" evidence="1">
    <location>
        <begin position="228"/>
        <end position="247"/>
    </location>
</feature>